<name>A0A834GT95_RHOSS</name>
<dbReference type="EMBL" id="WJXA01000006">
    <property type="protein sequence ID" value="KAF7141295.1"/>
    <property type="molecule type" value="Genomic_DNA"/>
</dbReference>
<evidence type="ECO:0000313" key="1">
    <source>
        <dbReference type="EMBL" id="KAF7141295.1"/>
    </source>
</evidence>
<proteinExistence type="predicted"/>
<reference evidence="1" key="1">
    <citation type="submission" date="2019-11" db="EMBL/GenBank/DDBJ databases">
        <authorList>
            <person name="Liu Y."/>
            <person name="Hou J."/>
            <person name="Li T.-Q."/>
            <person name="Guan C.-H."/>
            <person name="Wu X."/>
            <person name="Wu H.-Z."/>
            <person name="Ling F."/>
            <person name="Zhang R."/>
            <person name="Shi X.-G."/>
            <person name="Ren J.-P."/>
            <person name="Chen E.-F."/>
            <person name="Sun J.-M."/>
        </authorList>
    </citation>
    <scope>NUCLEOTIDE SEQUENCE</scope>
    <source>
        <strain evidence="1">Adult_tree_wgs_1</strain>
        <tissue evidence="1">Leaves</tissue>
    </source>
</reference>
<gene>
    <name evidence="1" type="ORF">RHSIM_Rhsim06G0114800</name>
</gene>
<accession>A0A834GT95</accession>
<comment type="caution">
    <text evidence="1">The sequence shown here is derived from an EMBL/GenBank/DDBJ whole genome shotgun (WGS) entry which is preliminary data.</text>
</comment>
<dbReference type="Proteomes" id="UP000626092">
    <property type="component" value="Unassembled WGS sequence"/>
</dbReference>
<keyword evidence="2" id="KW-1185">Reference proteome</keyword>
<evidence type="ECO:0000313" key="2">
    <source>
        <dbReference type="Proteomes" id="UP000626092"/>
    </source>
</evidence>
<organism evidence="1 2">
    <name type="scientific">Rhododendron simsii</name>
    <name type="common">Sims's rhododendron</name>
    <dbReference type="NCBI Taxonomy" id="118357"/>
    <lineage>
        <taxon>Eukaryota</taxon>
        <taxon>Viridiplantae</taxon>
        <taxon>Streptophyta</taxon>
        <taxon>Embryophyta</taxon>
        <taxon>Tracheophyta</taxon>
        <taxon>Spermatophyta</taxon>
        <taxon>Magnoliopsida</taxon>
        <taxon>eudicotyledons</taxon>
        <taxon>Gunneridae</taxon>
        <taxon>Pentapetalae</taxon>
        <taxon>asterids</taxon>
        <taxon>Ericales</taxon>
        <taxon>Ericaceae</taxon>
        <taxon>Ericoideae</taxon>
        <taxon>Rhodoreae</taxon>
        <taxon>Rhododendron</taxon>
    </lineage>
</organism>
<dbReference type="AlphaFoldDB" id="A0A834GT95"/>
<sequence>MVLVISRRKHAEHNGLYDIHHLYSISRTKDALTYYLKSRDSRKKHVLKLPDFARGDFEPRNEDGRVVGFHAPHRFGTPL</sequence>
<protein>
    <submittedName>
        <fullName evidence="1">Uncharacterized protein</fullName>
    </submittedName>
</protein>